<reference evidence="2 3" key="1">
    <citation type="journal article" date="2012" name="Genome Biol.">
        <title>Sequencing three crocodilian genomes to illuminate the evolution of archosaurs and amniotes.</title>
        <authorList>
            <person name="St John J.A."/>
            <person name="Braun E.L."/>
            <person name="Isberg S.R."/>
            <person name="Miles L.G."/>
            <person name="Chong A.Y."/>
            <person name="Gongora J."/>
            <person name="Dalzell P."/>
            <person name="Moran C."/>
            <person name="Bed'hom B."/>
            <person name="Abzhanov A."/>
            <person name="Burgess S.C."/>
            <person name="Cooksey A.M."/>
            <person name="Castoe T.A."/>
            <person name="Crawford N.G."/>
            <person name="Densmore L.D."/>
            <person name="Drew J.C."/>
            <person name="Edwards S.V."/>
            <person name="Faircloth B.C."/>
            <person name="Fujita M.K."/>
            <person name="Greenwold M.J."/>
            <person name="Hoffmann F.G."/>
            <person name="Howard J.M."/>
            <person name="Iguchi T."/>
            <person name="Janes D.E."/>
            <person name="Khan S.Y."/>
            <person name="Kohno S."/>
            <person name="de Koning A.J."/>
            <person name="Lance S.L."/>
            <person name="McCarthy F.M."/>
            <person name="McCormack J.E."/>
            <person name="Merchant M.E."/>
            <person name="Peterson D.G."/>
            <person name="Pollock D.D."/>
            <person name="Pourmand N."/>
            <person name="Raney B.J."/>
            <person name="Roessler K.A."/>
            <person name="Sanford J.R."/>
            <person name="Sawyer R.H."/>
            <person name="Schmidt C.J."/>
            <person name="Triplett E.W."/>
            <person name="Tuberville T.D."/>
            <person name="Venegas-Anaya M."/>
            <person name="Howard J.T."/>
            <person name="Jarvis E.D."/>
            <person name="Guillette L.J.Jr."/>
            <person name="Glenn T.C."/>
            <person name="Green R.E."/>
            <person name="Ray D.A."/>
        </authorList>
    </citation>
    <scope>NUCLEOTIDE SEQUENCE [LARGE SCALE GENOMIC DNA]</scope>
    <source>
        <strain evidence="2">KSC_2009_1</strain>
    </source>
</reference>
<accession>A0A151P146</accession>
<comment type="caution">
    <text evidence="2">The sequence shown here is derived from an EMBL/GenBank/DDBJ whole genome shotgun (WGS) entry which is preliminary data.</text>
</comment>
<dbReference type="Proteomes" id="UP000050525">
    <property type="component" value="Unassembled WGS sequence"/>
</dbReference>
<gene>
    <name evidence="2" type="ORF">Y1Q_0016199</name>
</gene>
<protein>
    <submittedName>
        <fullName evidence="2">Uncharacterized protein</fullName>
    </submittedName>
</protein>
<evidence type="ECO:0000313" key="2">
    <source>
        <dbReference type="EMBL" id="KYO42821.1"/>
    </source>
</evidence>
<sequence length="171" mass="18724">MTITARKLERLQATWNHMAQRFGMLRGDPKSCKCEPNRGEAPAAEDCQNNFHLNVLLPSSLTYQSGTYQIHDITIFAETHNLNFLELKLRDSPFFSVQKYPGETVCIPSGNISRPTPTITSEYQVLCDAPPTGTNCGAVRSIPKRPLGGGQADSLKEGVSFVEPGGHGTMT</sequence>
<dbReference type="AlphaFoldDB" id="A0A151P146"/>
<evidence type="ECO:0000256" key="1">
    <source>
        <dbReference type="SAM" id="MobiDB-lite"/>
    </source>
</evidence>
<feature type="region of interest" description="Disordered" evidence="1">
    <location>
        <begin position="147"/>
        <end position="171"/>
    </location>
</feature>
<dbReference type="EMBL" id="AKHW03001351">
    <property type="protein sequence ID" value="KYO42821.1"/>
    <property type="molecule type" value="Genomic_DNA"/>
</dbReference>
<keyword evidence="3" id="KW-1185">Reference proteome</keyword>
<evidence type="ECO:0000313" key="3">
    <source>
        <dbReference type="Proteomes" id="UP000050525"/>
    </source>
</evidence>
<name>A0A151P146_ALLMI</name>
<proteinExistence type="predicted"/>
<organism evidence="2 3">
    <name type="scientific">Alligator mississippiensis</name>
    <name type="common">American alligator</name>
    <dbReference type="NCBI Taxonomy" id="8496"/>
    <lineage>
        <taxon>Eukaryota</taxon>
        <taxon>Metazoa</taxon>
        <taxon>Chordata</taxon>
        <taxon>Craniata</taxon>
        <taxon>Vertebrata</taxon>
        <taxon>Euteleostomi</taxon>
        <taxon>Archelosauria</taxon>
        <taxon>Archosauria</taxon>
        <taxon>Crocodylia</taxon>
        <taxon>Alligatoridae</taxon>
        <taxon>Alligatorinae</taxon>
        <taxon>Alligator</taxon>
    </lineage>
</organism>